<feature type="transmembrane region" description="Helical" evidence="1">
    <location>
        <begin position="155"/>
        <end position="180"/>
    </location>
</feature>
<keyword evidence="1" id="KW-0472">Membrane</keyword>
<accession>A0A7Y0BSE3</accession>
<evidence type="ECO:0000313" key="3">
    <source>
        <dbReference type="Proteomes" id="UP000583556"/>
    </source>
</evidence>
<name>A0A7Y0BSE3_9SPHN</name>
<reference evidence="2 3" key="1">
    <citation type="submission" date="2020-04" db="EMBL/GenBank/DDBJ databases">
        <title>Novosphingobium sp. TW-4 isolated from soil.</title>
        <authorList>
            <person name="Dahal R.H."/>
            <person name="Chaudhary D.K."/>
        </authorList>
    </citation>
    <scope>NUCLEOTIDE SEQUENCE [LARGE SCALE GENOMIC DNA]</scope>
    <source>
        <strain evidence="2 3">TW-4</strain>
    </source>
</reference>
<feature type="transmembrane region" description="Helical" evidence="1">
    <location>
        <begin position="113"/>
        <end position="135"/>
    </location>
</feature>
<organism evidence="2 3">
    <name type="scientific">Novosphingobium olei</name>
    <dbReference type="NCBI Taxonomy" id="2728851"/>
    <lineage>
        <taxon>Bacteria</taxon>
        <taxon>Pseudomonadati</taxon>
        <taxon>Pseudomonadota</taxon>
        <taxon>Alphaproteobacteria</taxon>
        <taxon>Sphingomonadales</taxon>
        <taxon>Sphingomonadaceae</taxon>
        <taxon>Novosphingobium</taxon>
    </lineage>
</organism>
<feature type="transmembrane region" description="Helical" evidence="1">
    <location>
        <begin position="83"/>
        <end position="101"/>
    </location>
</feature>
<proteinExistence type="predicted"/>
<keyword evidence="1" id="KW-0812">Transmembrane</keyword>
<comment type="caution">
    <text evidence="2">The sequence shown here is derived from an EMBL/GenBank/DDBJ whole genome shotgun (WGS) entry which is preliminary data.</text>
</comment>
<dbReference type="EMBL" id="JABBGM010000011">
    <property type="protein sequence ID" value="NML95598.1"/>
    <property type="molecule type" value="Genomic_DNA"/>
</dbReference>
<protein>
    <recommendedName>
        <fullName evidence="4">Rod shape-determining protein MreD</fullName>
    </recommendedName>
</protein>
<feature type="transmembrane region" description="Helical" evidence="1">
    <location>
        <begin position="55"/>
        <end position="77"/>
    </location>
</feature>
<keyword evidence="3" id="KW-1185">Reference proteome</keyword>
<dbReference type="AlphaFoldDB" id="A0A7Y0BSE3"/>
<evidence type="ECO:0008006" key="4">
    <source>
        <dbReference type="Google" id="ProtNLM"/>
    </source>
</evidence>
<gene>
    <name evidence="2" type="ORF">HHL27_18145</name>
</gene>
<evidence type="ECO:0000256" key="1">
    <source>
        <dbReference type="SAM" id="Phobius"/>
    </source>
</evidence>
<dbReference type="Proteomes" id="UP000583556">
    <property type="component" value="Unassembled WGS sequence"/>
</dbReference>
<keyword evidence="1" id="KW-1133">Transmembrane helix</keyword>
<dbReference type="RefSeq" id="WP_169494806.1">
    <property type="nucleotide sequence ID" value="NZ_JABBGM010000011.1"/>
</dbReference>
<sequence>MVRQNRFDLAVWAALAMVMLVTRTHSLSNVMHLPDTSLASFLALGYLVRNRIAFAGLFGLAFAIDVVVIYVMGGSGFCFTPAYAMLLPAYGVMWAAGRLAARKLPITASSIAPAALLVALATLVSELMSSGGFYFLGGRFEDLTLTGFAPRLLRYFPPTLFGTLVWASAAAAAVALVPALRPAAREAAQ</sequence>
<evidence type="ECO:0000313" key="2">
    <source>
        <dbReference type="EMBL" id="NML95598.1"/>
    </source>
</evidence>